<sequence length="62" mass="6858">MIANKEMITWLLHDSGQSIAAIAKGSDMAWSTVADLKKNVSKVDKMSFENAAKLTKYAEQIK</sequence>
<dbReference type="Proteomes" id="UP000307201">
    <property type="component" value="Unassembled WGS sequence"/>
</dbReference>
<evidence type="ECO:0000313" key="1">
    <source>
        <dbReference type="EMBL" id="TLQ08853.1"/>
    </source>
</evidence>
<dbReference type="OrthoDB" id="2339911at2"/>
<name>A0A5R9C6U4_9LACT</name>
<protein>
    <submittedName>
        <fullName evidence="1">Uncharacterized protein</fullName>
    </submittedName>
</protein>
<dbReference type="RefSeq" id="WP_138471052.1">
    <property type="nucleotide sequence ID" value="NZ_VBTE01000005.1"/>
</dbReference>
<gene>
    <name evidence="1" type="ORF">FEZ48_02915</name>
</gene>
<reference evidence="1 2" key="1">
    <citation type="submission" date="2019-05" db="EMBL/GenBank/DDBJ databases">
        <title>The metagenome of a microbial culture collection derived from dairy environment covers the genomic content of the human microbiome.</title>
        <authorList>
            <person name="Roder T."/>
            <person name="Wuthrich D."/>
            <person name="Sattari Z."/>
            <person name="Von Ah U."/>
            <person name="Bar C."/>
            <person name="Ronchi F."/>
            <person name="Macpherson A.J."/>
            <person name="Ganal-Vonarburg S.C."/>
            <person name="Bruggmann R."/>
            <person name="Vergeres G."/>
        </authorList>
    </citation>
    <scope>NUCLEOTIDE SEQUENCE [LARGE SCALE GENOMIC DNA]</scope>
    <source>
        <strain evidence="1 2">FAM 24235</strain>
    </source>
</reference>
<evidence type="ECO:0000313" key="2">
    <source>
        <dbReference type="Proteomes" id="UP000307201"/>
    </source>
</evidence>
<dbReference type="AlphaFoldDB" id="A0A5R9C6U4"/>
<accession>A0A5R9C6U4</accession>
<proteinExistence type="predicted"/>
<dbReference type="EMBL" id="VBTE01000005">
    <property type="protein sequence ID" value="TLQ08853.1"/>
    <property type="molecule type" value="Genomic_DNA"/>
</dbReference>
<organism evidence="1 2">
    <name type="scientific">Marinilactibacillus psychrotolerans</name>
    <dbReference type="NCBI Taxonomy" id="191770"/>
    <lineage>
        <taxon>Bacteria</taxon>
        <taxon>Bacillati</taxon>
        <taxon>Bacillota</taxon>
        <taxon>Bacilli</taxon>
        <taxon>Lactobacillales</taxon>
        <taxon>Carnobacteriaceae</taxon>
        <taxon>Marinilactibacillus</taxon>
    </lineage>
</organism>
<comment type="caution">
    <text evidence="1">The sequence shown here is derived from an EMBL/GenBank/DDBJ whole genome shotgun (WGS) entry which is preliminary data.</text>
</comment>